<evidence type="ECO:0000256" key="5">
    <source>
        <dbReference type="ARBA" id="ARBA00023128"/>
    </source>
</evidence>
<dbReference type="SUPFAM" id="SSF52540">
    <property type="entry name" value="P-loop containing nucleoside triphosphate hydrolases"/>
    <property type="match status" value="1"/>
</dbReference>
<feature type="region of interest" description="Disordered" evidence="8">
    <location>
        <begin position="51"/>
        <end position="83"/>
    </location>
</feature>
<accession>A0A9P6RSM0</accession>
<evidence type="ECO:0000256" key="7">
    <source>
        <dbReference type="ARBA" id="ARBA00035140"/>
    </source>
</evidence>
<dbReference type="PANTHER" id="PTHR12810:SF0">
    <property type="entry name" value="SMALL RIBOSOMAL SUBUNIT PROTEIN MS29"/>
    <property type="match status" value="1"/>
</dbReference>
<dbReference type="Proteomes" id="UP000738325">
    <property type="component" value="Unassembled WGS sequence"/>
</dbReference>
<dbReference type="EMBL" id="JAAAIP010000166">
    <property type="protein sequence ID" value="KAG0324025.1"/>
    <property type="molecule type" value="Genomic_DNA"/>
</dbReference>
<dbReference type="InterPro" id="IPR019368">
    <property type="entry name" value="Ribosomal_mS29"/>
</dbReference>
<evidence type="ECO:0000256" key="2">
    <source>
        <dbReference type="ARBA" id="ARBA00009863"/>
    </source>
</evidence>
<evidence type="ECO:0000256" key="6">
    <source>
        <dbReference type="ARBA" id="ARBA00023274"/>
    </source>
</evidence>
<dbReference type="InterPro" id="IPR025662">
    <property type="entry name" value="Sigma_54_int_dom_ATP-bd_1"/>
</dbReference>
<comment type="subcellular location">
    <subcellularLocation>
        <location evidence="1">Mitochondrion</location>
    </subcellularLocation>
</comment>
<evidence type="ECO:0000313" key="9">
    <source>
        <dbReference type="EMBL" id="KAG0324025.1"/>
    </source>
</evidence>
<comment type="similarity">
    <text evidence="2">Belongs to the mitochondrion-specific ribosomal protein mS29 family.</text>
</comment>
<dbReference type="OrthoDB" id="274828at2759"/>
<keyword evidence="6" id="KW-0687">Ribonucleoprotein</keyword>
<dbReference type="InterPro" id="IPR027417">
    <property type="entry name" value="P-loop_NTPase"/>
</dbReference>
<reference evidence="9" key="1">
    <citation type="journal article" date="2020" name="Fungal Divers.">
        <title>Resolving the Mortierellaceae phylogeny through synthesis of multi-gene phylogenetics and phylogenomics.</title>
        <authorList>
            <person name="Vandepol N."/>
            <person name="Liber J."/>
            <person name="Desiro A."/>
            <person name="Na H."/>
            <person name="Kennedy M."/>
            <person name="Barry K."/>
            <person name="Grigoriev I.V."/>
            <person name="Miller A.N."/>
            <person name="O'Donnell K."/>
            <person name="Stajich J.E."/>
            <person name="Bonito G."/>
        </authorList>
    </citation>
    <scope>NUCLEOTIDE SEQUENCE</scope>
    <source>
        <strain evidence="9">REB-010B</strain>
    </source>
</reference>
<dbReference type="PANTHER" id="PTHR12810">
    <property type="entry name" value="MITOCHONDRIAL 28S RIBOSOMAL PROTEIN S29"/>
    <property type="match status" value="1"/>
</dbReference>
<gene>
    <name evidence="9" type="primary">RSM23</name>
    <name evidence="9" type="ORF">BGZ99_002266</name>
</gene>
<dbReference type="PROSITE" id="PS00675">
    <property type="entry name" value="SIGMA54_INTERACT_1"/>
    <property type="match status" value="1"/>
</dbReference>
<dbReference type="AlphaFoldDB" id="A0A9P6RSM0"/>
<keyword evidence="3" id="KW-0809">Transit peptide</keyword>
<dbReference type="Gene3D" id="3.40.50.300">
    <property type="entry name" value="P-loop containing nucleotide triphosphate hydrolases"/>
    <property type="match status" value="1"/>
</dbReference>
<comment type="caution">
    <text evidence="9">The sequence shown here is derived from an EMBL/GenBank/DDBJ whole genome shotgun (WGS) entry which is preliminary data.</text>
</comment>
<protein>
    <recommendedName>
        <fullName evidence="7">Small ribosomal subunit protein mS29</fullName>
    </recommendedName>
</protein>
<sequence length="449" mass="48174">MAHRLLSSTPVLARTQQTLVARARAAVPVQFANYVTASAVVMAGGKAKKASAPVRAKGQSNSFRRKKNEDEDSGEGATGGAGRLNEKYYKPAVPVKVEEFLPSTATTEYIGKVLGFPAAVTPALSQTAYPTLLNEQFALVKPAALVVRESTVSLLERIDKAMKTPSEKSRIVLTGESGSGKSALLLQTVSHCLSAGWVVIYVPKASTWMNSSFAYNKVLKSTAFVQPTLASALVGQILNVNKSALSKIIIPETVPVGRHEVAKGTSLASLLESGVKGQFAAQDVMEVFMKQIGAQKEIPTLIAVDEINSFFRPTQYMNQEGKELDPEHLKLPQLFLEYISGKSTFEHGAVIGATSDALLANKSEVLEVALGIKDVSPYKKLSSSLMAWAQGLARIEVPNYTAAEAKGVLEYYKKGGVFYDAPSEAYFQSKLITSGGNPRKFFTACAKGI</sequence>
<dbReference type="GO" id="GO:0003735">
    <property type="term" value="F:structural constituent of ribosome"/>
    <property type="evidence" value="ECO:0007669"/>
    <property type="project" value="TreeGrafter"/>
</dbReference>
<organism evidence="9 10">
    <name type="scientific">Dissophora globulifera</name>
    <dbReference type="NCBI Taxonomy" id="979702"/>
    <lineage>
        <taxon>Eukaryota</taxon>
        <taxon>Fungi</taxon>
        <taxon>Fungi incertae sedis</taxon>
        <taxon>Mucoromycota</taxon>
        <taxon>Mortierellomycotina</taxon>
        <taxon>Mortierellomycetes</taxon>
        <taxon>Mortierellales</taxon>
        <taxon>Mortierellaceae</taxon>
        <taxon>Dissophora</taxon>
    </lineage>
</organism>
<proteinExistence type="inferred from homology"/>
<evidence type="ECO:0000313" key="10">
    <source>
        <dbReference type="Proteomes" id="UP000738325"/>
    </source>
</evidence>
<evidence type="ECO:0000256" key="1">
    <source>
        <dbReference type="ARBA" id="ARBA00004173"/>
    </source>
</evidence>
<keyword evidence="4 9" id="KW-0689">Ribosomal protein</keyword>
<dbReference type="Pfam" id="PF10236">
    <property type="entry name" value="DAP3"/>
    <property type="match status" value="1"/>
</dbReference>
<evidence type="ECO:0000256" key="4">
    <source>
        <dbReference type="ARBA" id="ARBA00022980"/>
    </source>
</evidence>
<dbReference type="GO" id="GO:0005763">
    <property type="term" value="C:mitochondrial small ribosomal subunit"/>
    <property type="evidence" value="ECO:0007669"/>
    <property type="project" value="TreeGrafter"/>
</dbReference>
<name>A0A9P6RSM0_9FUNG</name>
<evidence type="ECO:0000256" key="3">
    <source>
        <dbReference type="ARBA" id="ARBA00022946"/>
    </source>
</evidence>
<keyword evidence="10" id="KW-1185">Reference proteome</keyword>
<evidence type="ECO:0000256" key="8">
    <source>
        <dbReference type="SAM" id="MobiDB-lite"/>
    </source>
</evidence>
<keyword evidence="5" id="KW-0496">Mitochondrion</keyword>